<evidence type="ECO:0000256" key="1">
    <source>
        <dbReference type="SAM" id="Phobius"/>
    </source>
</evidence>
<name>A0A4R2HEB7_9SPHI</name>
<keyword evidence="1" id="KW-1133">Transmembrane helix</keyword>
<keyword evidence="5" id="KW-1185">Reference proteome</keyword>
<accession>A0A4R2HEB7</accession>
<keyword evidence="1" id="KW-0472">Membrane</keyword>
<dbReference type="EMBL" id="BMJO01000002">
    <property type="protein sequence ID" value="GGE46523.1"/>
    <property type="molecule type" value="Genomic_DNA"/>
</dbReference>
<feature type="transmembrane region" description="Helical" evidence="1">
    <location>
        <begin position="20"/>
        <end position="37"/>
    </location>
</feature>
<dbReference type="OrthoDB" id="7584869at2"/>
<dbReference type="SUPFAM" id="SSF103473">
    <property type="entry name" value="MFS general substrate transporter"/>
    <property type="match status" value="1"/>
</dbReference>
<keyword evidence="1" id="KW-0812">Transmembrane</keyword>
<dbReference type="Proteomes" id="UP000295684">
    <property type="component" value="Unassembled WGS sequence"/>
</dbReference>
<evidence type="ECO:0008006" key="6">
    <source>
        <dbReference type="Google" id="ProtNLM"/>
    </source>
</evidence>
<comment type="caution">
    <text evidence="3">The sequence shown here is derived from an EMBL/GenBank/DDBJ whole genome shotgun (WGS) entry which is preliminary data.</text>
</comment>
<organism evidence="3 4">
    <name type="scientific">Pedobacter psychrotolerans</name>
    <dbReference type="NCBI Taxonomy" id="1843235"/>
    <lineage>
        <taxon>Bacteria</taxon>
        <taxon>Pseudomonadati</taxon>
        <taxon>Bacteroidota</taxon>
        <taxon>Sphingobacteriia</taxon>
        <taxon>Sphingobacteriales</taxon>
        <taxon>Sphingobacteriaceae</taxon>
        <taxon>Pedobacter</taxon>
    </lineage>
</organism>
<dbReference type="EMBL" id="SLWO01000004">
    <property type="protein sequence ID" value="TCO25313.1"/>
    <property type="molecule type" value="Genomic_DNA"/>
</dbReference>
<gene>
    <name evidence="3" type="ORF">EV200_104350</name>
    <name evidence="2" type="ORF">GCM10011413_10720</name>
</gene>
<dbReference type="InterPro" id="IPR036259">
    <property type="entry name" value="MFS_trans_sf"/>
</dbReference>
<reference evidence="3 4" key="3">
    <citation type="submission" date="2019-03" db="EMBL/GenBank/DDBJ databases">
        <title>Genomic Encyclopedia of Type Strains, Phase IV (KMG-IV): sequencing the most valuable type-strain genomes for metagenomic binning, comparative biology and taxonomic classification.</title>
        <authorList>
            <person name="Goeker M."/>
        </authorList>
    </citation>
    <scope>NUCLEOTIDE SEQUENCE [LARGE SCALE GENOMIC DNA]</scope>
    <source>
        <strain evidence="3 4">DSM 103236</strain>
    </source>
</reference>
<evidence type="ECO:0000313" key="3">
    <source>
        <dbReference type="EMBL" id="TCO25313.1"/>
    </source>
</evidence>
<dbReference type="RefSeq" id="WP_132532937.1">
    <property type="nucleotide sequence ID" value="NZ_BMJO01000002.1"/>
</dbReference>
<evidence type="ECO:0000313" key="2">
    <source>
        <dbReference type="EMBL" id="GGE46523.1"/>
    </source>
</evidence>
<evidence type="ECO:0000313" key="4">
    <source>
        <dbReference type="Proteomes" id="UP000295684"/>
    </source>
</evidence>
<reference evidence="5" key="2">
    <citation type="journal article" date="2019" name="Int. J. Syst. Evol. Microbiol.">
        <title>The Global Catalogue of Microorganisms (GCM) 10K type strain sequencing project: providing services to taxonomists for standard genome sequencing and annotation.</title>
        <authorList>
            <consortium name="The Broad Institute Genomics Platform"/>
            <consortium name="The Broad Institute Genome Sequencing Center for Infectious Disease"/>
            <person name="Wu L."/>
            <person name="Ma J."/>
        </authorList>
    </citation>
    <scope>NUCLEOTIDE SEQUENCE [LARGE SCALE GENOMIC DNA]</scope>
    <source>
        <strain evidence="5">CGMCC 1.15644</strain>
    </source>
</reference>
<evidence type="ECO:0000313" key="5">
    <source>
        <dbReference type="Proteomes" id="UP000622648"/>
    </source>
</evidence>
<reference evidence="2" key="1">
    <citation type="journal article" date="2014" name="Int. J. Syst. Evol. Microbiol.">
        <title>Complete genome of a new Firmicutes species belonging to the dominant human colonic microbiota ('Ruminococcus bicirculans') reveals two chromosomes and a selective capacity to utilize plant glucans.</title>
        <authorList>
            <consortium name="NISC Comparative Sequencing Program"/>
            <person name="Wegmann U."/>
            <person name="Louis P."/>
            <person name="Goesmann A."/>
            <person name="Henrissat B."/>
            <person name="Duncan S.H."/>
            <person name="Flint H.J."/>
        </authorList>
    </citation>
    <scope>NUCLEOTIDE SEQUENCE</scope>
    <source>
        <strain evidence="2">CGMCC 1.15644</strain>
    </source>
</reference>
<sequence length="94" mass="10465">MINIQPVKTENVLTAMQLNLSSIIAMHMGFFGIPYSFSFQETHMVPIYAYLGLNANQSPLLNLVSPVTSLLIEPVIGAMSDKTTSKFGTWHLHR</sequence>
<dbReference type="AlphaFoldDB" id="A0A4R2HEB7"/>
<proteinExistence type="predicted"/>
<reference evidence="2" key="4">
    <citation type="submission" date="2024-05" db="EMBL/GenBank/DDBJ databases">
        <authorList>
            <person name="Sun Q."/>
            <person name="Zhou Y."/>
        </authorList>
    </citation>
    <scope>NUCLEOTIDE SEQUENCE</scope>
    <source>
        <strain evidence="2">CGMCC 1.15644</strain>
    </source>
</reference>
<protein>
    <recommendedName>
        <fullName evidence="6">MFS transporter</fullName>
    </recommendedName>
</protein>
<dbReference type="Proteomes" id="UP000622648">
    <property type="component" value="Unassembled WGS sequence"/>
</dbReference>